<dbReference type="InterPro" id="IPR013154">
    <property type="entry name" value="ADH-like_N"/>
</dbReference>
<dbReference type="EC" id="1.1.1.2" evidence="5"/>
<dbReference type="SMART" id="SM00829">
    <property type="entry name" value="PKS_ER"/>
    <property type="match status" value="1"/>
</dbReference>
<evidence type="ECO:0000259" key="8">
    <source>
        <dbReference type="SMART" id="SM00829"/>
    </source>
</evidence>
<dbReference type="Gene3D" id="3.90.180.10">
    <property type="entry name" value="Medium-chain alcohol dehydrogenases, catalytic domain"/>
    <property type="match status" value="1"/>
</dbReference>
<dbReference type="InterPro" id="IPR002328">
    <property type="entry name" value="ADH_Zn_CS"/>
</dbReference>
<dbReference type="InterPro" id="IPR020843">
    <property type="entry name" value="ER"/>
</dbReference>
<dbReference type="InterPro" id="IPR047109">
    <property type="entry name" value="CAD-like"/>
</dbReference>
<proteinExistence type="inferred from homology"/>
<dbReference type="PANTHER" id="PTHR42683">
    <property type="entry name" value="ALDEHYDE REDUCTASE"/>
    <property type="match status" value="1"/>
</dbReference>
<evidence type="ECO:0000256" key="2">
    <source>
        <dbReference type="ARBA" id="ARBA00022723"/>
    </source>
</evidence>
<reference evidence="9 10" key="1">
    <citation type="submission" date="2024-01" db="EMBL/GenBank/DDBJ databases">
        <title>Draft genome sequence of Gordonia sp. LSe1-13.</title>
        <authorList>
            <person name="Suphannarot A."/>
            <person name="Mingma R."/>
        </authorList>
    </citation>
    <scope>NUCLEOTIDE SEQUENCE [LARGE SCALE GENOMIC DNA]</scope>
    <source>
        <strain evidence="9 10">LSe1-13</strain>
    </source>
</reference>
<gene>
    <name evidence="9" type="ORF">VZC37_21975</name>
</gene>
<comment type="cofactor">
    <cofactor evidence="1 7">
        <name>Zn(2+)</name>
        <dbReference type="ChEBI" id="CHEBI:29105"/>
    </cofactor>
</comment>
<evidence type="ECO:0000313" key="10">
    <source>
        <dbReference type="Proteomes" id="UP001347146"/>
    </source>
</evidence>
<comment type="catalytic activity">
    <reaction evidence="6">
        <text>a primary alcohol + NADP(+) = an aldehyde + NADPH + H(+)</text>
        <dbReference type="Rhea" id="RHEA:15937"/>
        <dbReference type="ChEBI" id="CHEBI:15378"/>
        <dbReference type="ChEBI" id="CHEBI:15734"/>
        <dbReference type="ChEBI" id="CHEBI:17478"/>
        <dbReference type="ChEBI" id="CHEBI:57783"/>
        <dbReference type="ChEBI" id="CHEBI:58349"/>
        <dbReference type="EC" id="1.1.1.2"/>
    </reaction>
</comment>
<evidence type="ECO:0000256" key="7">
    <source>
        <dbReference type="RuleBase" id="RU361277"/>
    </source>
</evidence>
<dbReference type="InterPro" id="IPR036291">
    <property type="entry name" value="NAD(P)-bd_dom_sf"/>
</dbReference>
<keyword evidence="3 7" id="KW-0862">Zinc</keyword>
<keyword evidence="4 9" id="KW-0560">Oxidoreductase</keyword>
<dbReference type="Pfam" id="PF00107">
    <property type="entry name" value="ADH_zinc_N"/>
    <property type="match status" value="1"/>
</dbReference>
<dbReference type="CDD" id="cd05283">
    <property type="entry name" value="CAD1"/>
    <property type="match status" value="1"/>
</dbReference>
<evidence type="ECO:0000256" key="4">
    <source>
        <dbReference type="ARBA" id="ARBA00023002"/>
    </source>
</evidence>
<evidence type="ECO:0000256" key="1">
    <source>
        <dbReference type="ARBA" id="ARBA00001947"/>
    </source>
</evidence>
<dbReference type="Proteomes" id="UP001347146">
    <property type="component" value="Unassembled WGS sequence"/>
</dbReference>
<dbReference type="EMBL" id="JAZDUF010000008">
    <property type="protein sequence ID" value="MEE3853020.1"/>
    <property type="molecule type" value="Genomic_DNA"/>
</dbReference>
<accession>A0ABU7MIS2</accession>
<protein>
    <recommendedName>
        <fullName evidence="5">alcohol dehydrogenase (NADP(+))</fullName>
        <ecNumber evidence="5">1.1.1.2</ecNumber>
    </recommendedName>
</protein>
<sequence length="348" mass="37603">MINVNARSVSAQGEAFKPVVIERRDPGPLDVLIDIDFCGVCHSDVSHTRHSKGTTRYPIVPGHEIVGRVTAVGAQVSRFAVGDRAGVGCMVYSCRECESCKAGMEQYCRHEHIRTYNGILDGEVTLGGYSEQIVVDENYVIPIPDSLTSAVAAPLLCAGITMYSPLRHWQVGPGSRVAIVGFGGLGHVGVQISAALGAHTTVLDIDDAKRADAMRLGADDYRLTTDPEVFTELTESFDLILSTVPAALDYDGLLGLLARDGTFVNLGVPKQPISIDVYSLLRKRRSMSGARIGSIAETREMLEFCGAHGIAAEIEMIDADGLDEAFDRVERGDVRYRFVLDVKTMSAI</sequence>
<comment type="similarity">
    <text evidence="7">Belongs to the zinc-containing alcohol dehydrogenase family.</text>
</comment>
<dbReference type="InterPro" id="IPR013149">
    <property type="entry name" value="ADH-like_C"/>
</dbReference>
<dbReference type="Gene3D" id="3.40.50.720">
    <property type="entry name" value="NAD(P)-binding Rossmann-like Domain"/>
    <property type="match status" value="1"/>
</dbReference>
<feature type="domain" description="Enoyl reductase (ER)" evidence="8">
    <location>
        <begin position="13"/>
        <end position="340"/>
    </location>
</feature>
<dbReference type="RefSeq" id="WP_330435773.1">
    <property type="nucleotide sequence ID" value="NZ_JAZDUF010000008.1"/>
</dbReference>
<keyword evidence="2 7" id="KW-0479">Metal-binding</keyword>
<dbReference type="GO" id="GO:0016491">
    <property type="term" value="F:oxidoreductase activity"/>
    <property type="evidence" value="ECO:0007669"/>
    <property type="project" value="UniProtKB-KW"/>
</dbReference>
<dbReference type="PROSITE" id="PS00059">
    <property type="entry name" value="ADH_ZINC"/>
    <property type="match status" value="1"/>
</dbReference>
<evidence type="ECO:0000256" key="3">
    <source>
        <dbReference type="ARBA" id="ARBA00022833"/>
    </source>
</evidence>
<organism evidence="9 10">
    <name type="scientific">Gordonia sesuvii</name>
    <dbReference type="NCBI Taxonomy" id="3116777"/>
    <lineage>
        <taxon>Bacteria</taxon>
        <taxon>Bacillati</taxon>
        <taxon>Actinomycetota</taxon>
        <taxon>Actinomycetes</taxon>
        <taxon>Mycobacteriales</taxon>
        <taxon>Gordoniaceae</taxon>
        <taxon>Gordonia</taxon>
    </lineage>
</organism>
<name>A0ABU7MIS2_9ACTN</name>
<dbReference type="SUPFAM" id="SSF50129">
    <property type="entry name" value="GroES-like"/>
    <property type="match status" value="1"/>
</dbReference>
<dbReference type="SUPFAM" id="SSF51735">
    <property type="entry name" value="NAD(P)-binding Rossmann-fold domains"/>
    <property type="match status" value="1"/>
</dbReference>
<evidence type="ECO:0000256" key="6">
    <source>
        <dbReference type="ARBA" id="ARBA00048262"/>
    </source>
</evidence>
<keyword evidence="10" id="KW-1185">Reference proteome</keyword>
<dbReference type="InterPro" id="IPR011032">
    <property type="entry name" value="GroES-like_sf"/>
</dbReference>
<evidence type="ECO:0000256" key="5">
    <source>
        <dbReference type="ARBA" id="ARBA00024074"/>
    </source>
</evidence>
<comment type="caution">
    <text evidence="9">The sequence shown here is derived from an EMBL/GenBank/DDBJ whole genome shotgun (WGS) entry which is preliminary data.</text>
</comment>
<evidence type="ECO:0000313" key="9">
    <source>
        <dbReference type="EMBL" id="MEE3853020.1"/>
    </source>
</evidence>
<dbReference type="Pfam" id="PF08240">
    <property type="entry name" value="ADH_N"/>
    <property type="match status" value="1"/>
</dbReference>